<protein>
    <submittedName>
        <fullName evidence="2">PAS domain S-box protein</fullName>
    </submittedName>
</protein>
<evidence type="ECO:0000259" key="1">
    <source>
        <dbReference type="PROSITE" id="PS50801"/>
    </source>
</evidence>
<dbReference type="InterPro" id="IPR002645">
    <property type="entry name" value="STAS_dom"/>
</dbReference>
<reference evidence="2 3" key="1">
    <citation type="submission" date="2020-08" db="EMBL/GenBank/DDBJ databases">
        <title>A Genomic Blueprint of the Chicken Gut Microbiome.</title>
        <authorList>
            <person name="Gilroy R."/>
            <person name="Ravi A."/>
            <person name="Getino M."/>
            <person name="Pursley I."/>
            <person name="Horton D.L."/>
            <person name="Alikhan N.-F."/>
            <person name="Baker D."/>
            <person name="Gharbi K."/>
            <person name="Hall N."/>
            <person name="Watson M."/>
            <person name="Adriaenssens E.M."/>
            <person name="Foster-Nyarko E."/>
            <person name="Jarju S."/>
            <person name="Secka A."/>
            <person name="Antonio M."/>
            <person name="Oren A."/>
            <person name="Chaudhuri R."/>
            <person name="La Ragione R.M."/>
            <person name="Hildebrand F."/>
            <person name="Pallen M.J."/>
        </authorList>
    </citation>
    <scope>NUCLEOTIDE SEQUENCE [LARGE SCALE GENOMIC DNA]</scope>
    <source>
        <strain evidence="2 3">Sa1BUA13</strain>
    </source>
</reference>
<organism evidence="2 3">
    <name type="scientific">Planococcus wigleyi</name>
    <dbReference type="NCBI Taxonomy" id="2762216"/>
    <lineage>
        <taxon>Bacteria</taxon>
        <taxon>Bacillati</taxon>
        <taxon>Bacillota</taxon>
        <taxon>Bacilli</taxon>
        <taxon>Bacillales</taxon>
        <taxon>Caryophanaceae</taxon>
        <taxon>Planococcus</taxon>
    </lineage>
</organism>
<dbReference type="Pfam" id="PF13426">
    <property type="entry name" value="PAS_9"/>
    <property type="match status" value="1"/>
</dbReference>
<dbReference type="CDD" id="cd07041">
    <property type="entry name" value="STAS_RsbR_RsbS_like"/>
    <property type="match status" value="1"/>
</dbReference>
<dbReference type="Proteomes" id="UP000658980">
    <property type="component" value="Unassembled WGS sequence"/>
</dbReference>
<dbReference type="RefSeq" id="WP_191714667.1">
    <property type="nucleotide sequence ID" value="NZ_JACSPU010000002.1"/>
</dbReference>
<feature type="domain" description="STAS" evidence="1">
    <location>
        <begin position="144"/>
        <end position="255"/>
    </location>
</feature>
<dbReference type="InterPro" id="IPR035965">
    <property type="entry name" value="PAS-like_dom_sf"/>
</dbReference>
<accession>A0ABR8WBN4</accession>
<dbReference type="EMBL" id="JACSPU010000002">
    <property type="protein sequence ID" value="MBD8014435.1"/>
    <property type="molecule type" value="Genomic_DNA"/>
</dbReference>
<dbReference type="SUPFAM" id="SSF52091">
    <property type="entry name" value="SpoIIaa-like"/>
    <property type="match status" value="1"/>
</dbReference>
<dbReference type="Gene3D" id="3.30.750.24">
    <property type="entry name" value="STAS domain"/>
    <property type="match status" value="1"/>
</dbReference>
<comment type="caution">
    <text evidence="2">The sequence shown here is derived from an EMBL/GenBank/DDBJ whole genome shotgun (WGS) entry which is preliminary data.</text>
</comment>
<proteinExistence type="predicted"/>
<evidence type="ECO:0000313" key="3">
    <source>
        <dbReference type="Proteomes" id="UP000658980"/>
    </source>
</evidence>
<name>A0ABR8WBN4_9BACL</name>
<dbReference type="NCBIfam" id="TIGR00229">
    <property type="entry name" value="sensory_box"/>
    <property type="match status" value="1"/>
</dbReference>
<dbReference type="PANTHER" id="PTHR33745:SF8">
    <property type="entry name" value="BLUE-LIGHT PHOTORECEPTOR"/>
    <property type="match status" value="1"/>
</dbReference>
<dbReference type="SUPFAM" id="SSF55785">
    <property type="entry name" value="PYP-like sensor domain (PAS domain)"/>
    <property type="match status" value="1"/>
</dbReference>
<dbReference type="Gene3D" id="3.30.450.20">
    <property type="entry name" value="PAS domain"/>
    <property type="match status" value="1"/>
</dbReference>
<dbReference type="InterPro" id="IPR051932">
    <property type="entry name" value="Bact_StressResp_Reg"/>
</dbReference>
<dbReference type="InterPro" id="IPR000014">
    <property type="entry name" value="PAS"/>
</dbReference>
<gene>
    <name evidence="2" type="ORF">H9630_06330</name>
</gene>
<sequence length="259" mass="29335">MLNAVPERPLGIKEKEEIYQQITEYSDETTIIHSNQKVLYINQPGSEFFKADKDTLIGANIVDVFTDDYKEFIAKRIRTGMEDRTIGELVETTVKRFDGTQADVELYCYPVQYGETVAIQSTIRDITTQKKTERDLMQLKNEISTPIVPIIDGLAVLPLVGSVDGDRSHLLLDIIPQKIQGENLHCLIIDVSGIYNIDNVVAEFLYRIDHIMRLLGIKLIFTGIRPELALKAIEARVDFSQLTTMGTVKQALKRYLTAD</sequence>
<keyword evidence="3" id="KW-1185">Reference proteome</keyword>
<dbReference type="PROSITE" id="PS50801">
    <property type="entry name" value="STAS"/>
    <property type="match status" value="1"/>
</dbReference>
<dbReference type="PANTHER" id="PTHR33745">
    <property type="entry name" value="RSBT ANTAGONIST PROTEIN RSBS-RELATED"/>
    <property type="match status" value="1"/>
</dbReference>
<evidence type="ECO:0000313" key="2">
    <source>
        <dbReference type="EMBL" id="MBD8014435.1"/>
    </source>
</evidence>
<dbReference type="Pfam" id="PF01740">
    <property type="entry name" value="STAS"/>
    <property type="match status" value="1"/>
</dbReference>
<dbReference type="SMART" id="SM00091">
    <property type="entry name" value="PAS"/>
    <property type="match status" value="1"/>
</dbReference>
<dbReference type="InterPro" id="IPR036513">
    <property type="entry name" value="STAS_dom_sf"/>
</dbReference>